<evidence type="ECO:0000256" key="3">
    <source>
        <dbReference type="ARBA" id="ARBA00022723"/>
    </source>
</evidence>
<dbReference type="PANTHER" id="PTHR38344">
    <property type="entry name" value="UPF0753 PROTEIN AQ_863"/>
    <property type="match status" value="1"/>
</dbReference>
<feature type="binding site" evidence="6">
    <location>
        <position position="445"/>
    </location>
    <ligand>
        <name>Zn(2+)</name>
        <dbReference type="ChEBI" id="CHEBI:29105"/>
    </ligand>
</feature>
<evidence type="ECO:0000313" key="8">
    <source>
        <dbReference type="Proteomes" id="UP000273500"/>
    </source>
</evidence>
<dbReference type="OrthoDB" id="9805101at2"/>
<dbReference type="AlphaFoldDB" id="A0A428K9U0"/>
<keyword evidence="4 6" id="KW-0862">Zinc</keyword>
<dbReference type="HAMAP" id="MF_01871">
    <property type="entry name" value="DabA"/>
    <property type="match status" value="1"/>
</dbReference>
<comment type="cofactor">
    <cofactor evidence="6">
        <name>Zn(2+)</name>
        <dbReference type="ChEBI" id="CHEBI:29105"/>
    </cofactor>
</comment>
<sequence>METAVKTKPARKSKPPVELGTTAGVAEQVTRSFATIAPFWPLKNLIAVNPLQGLEDLPVEEALPLGRAYFQRATLPGPLEAVNRQTIKWLQVFFDDGQATLPMPLRHQGLYAAWRQLAVHDAALHQHDAQRVAWLTNLPENPHQAIGDCLFQLDIARAERQQFMTLLLTTLPGWAAFVRYRTDWAGLDAHHPHPVTQADYLALRLVITRLLWPEAAALLAWHRQALAQERAQPAALEQLLQAERAFQQPLLAQLAAQPVQAPRAAAAQVVFCIDVRSEAFRRALEATGNYQTLGFAGFFGVPVQIADAVTGESYASCPVLLAPKHTVTEAPCCGPAEQEQDRRGYGRLTTLKQLYQSVKYTFTTPFALVEGLGLATGTWMGLRSLAPGLAAGLKRRAAQAVRKPVAKTPSLSPLPLADQCAYAEGALRLMGLTDHFAPLVVFCGHGSTTQNNAYATALDCGACGGRHGAPNARILAGILNTPAVREHLYHNGIVIPEATRFVAAEHNTTTDEVTLFADSPSAALEALTQDLAKARQATSRERLGRMQQTARPGQEARNTWLRAQDWAQVRPEWGLARNAAFIVGPRDLTANRNLEGRAFLHSYDYTQDPTGSALTTILTAPMVVAEWINTQYLFSTLDNVAYGGGSKVTQNITGKIGIMQGNASDLMTGLPLQSVYATDDQAYHQPQRLLTVVYAPRPRLKDIISTQPVLQKLFGNGWVQLACLDPETNTPYLLTRDLAWQPAPLTPHPVTAEAVA</sequence>
<dbReference type="GO" id="GO:0008270">
    <property type="term" value="F:zinc ion binding"/>
    <property type="evidence" value="ECO:0007669"/>
    <property type="project" value="UniProtKB-UniRule"/>
</dbReference>
<dbReference type="InterPro" id="IPR018752">
    <property type="entry name" value="DabA"/>
</dbReference>
<feature type="binding site" evidence="6">
    <location>
        <position position="460"/>
    </location>
    <ligand>
        <name>Zn(2+)</name>
        <dbReference type="ChEBI" id="CHEBI:29105"/>
    </ligand>
</feature>
<gene>
    <name evidence="6" type="primary">dabA</name>
    <name evidence="7" type="ORF">EI291_22175</name>
</gene>
<dbReference type="Proteomes" id="UP000273500">
    <property type="component" value="Unassembled WGS sequence"/>
</dbReference>
<dbReference type="EMBL" id="RWIT01000025">
    <property type="protein sequence ID" value="RSK43169.1"/>
    <property type="molecule type" value="Genomic_DNA"/>
</dbReference>
<evidence type="ECO:0000256" key="2">
    <source>
        <dbReference type="ARBA" id="ARBA00022475"/>
    </source>
</evidence>
<dbReference type="PANTHER" id="PTHR38344:SF1">
    <property type="entry name" value="INORGANIC CARBON TRANSPORTER SUBUNIT DABA-RELATED"/>
    <property type="match status" value="1"/>
</dbReference>
<evidence type="ECO:0000256" key="1">
    <source>
        <dbReference type="ARBA" id="ARBA00022448"/>
    </source>
</evidence>
<dbReference type="GO" id="GO:0005886">
    <property type="term" value="C:plasma membrane"/>
    <property type="evidence" value="ECO:0007669"/>
    <property type="project" value="UniProtKB-SubCell"/>
</dbReference>
<evidence type="ECO:0000313" key="7">
    <source>
        <dbReference type="EMBL" id="RSK43169.1"/>
    </source>
</evidence>
<keyword evidence="2 6" id="KW-1003">Cell membrane</keyword>
<proteinExistence type="inferred from homology"/>
<name>A0A428K9U0_9BACT</name>
<keyword evidence="8" id="KW-1185">Reference proteome</keyword>
<protein>
    <recommendedName>
        <fullName evidence="6">Probable inorganic carbon transporter subunit DabA</fullName>
    </recommendedName>
</protein>
<evidence type="ECO:0000256" key="4">
    <source>
        <dbReference type="ARBA" id="ARBA00022833"/>
    </source>
</evidence>
<dbReference type="Pfam" id="PF10070">
    <property type="entry name" value="DabA"/>
    <property type="match status" value="1"/>
</dbReference>
<comment type="function">
    <text evidence="6">Part of an energy-coupled inorganic carbon pump.</text>
</comment>
<feature type="binding site" evidence="6">
    <location>
        <position position="274"/>
    </location>
    <ligand>
        <name>Zn(2+)</name>
        <dbReference type="ChEBI" id="CHEBI:29105"/>
    </ligand>
</feature>
<dbReference type="RefSeq" id="WP_125424479.1">
    <property type="nucleotide sequence ID" value="NZ_RWIT01000025.1"/>
</dbReference>
<comment type="subcellular location">
    <subcellularLocation>
        <location evidence="6">Cell membrane</location>
        <topology evidence="6">Peripheral membrane protein</topology>
    </subcellularLocation>
</comment>
<organism evidence="7 8">
    <name type="scientific">Hymenobacter rigui</name>
    <dbReference type="NCBI Taxonomy" id="334424"/>
    <lineage>
        <taxon>Bacteria</taxon>
        <taxon>Pseudomonadati</taxon>
        <taxon>Bacteroidota</taxon>
        <taxon>Cytophagia</taxon>
        <taxon>Cytophagales</taxon>
        <taxon>Hymenobacteraceae</taxon>
        <taxon>Hymenobacter</taxon>
    </lineage>
</organism>
<keyword evidence="5 6" id="KW-0472">Membrane</keyword>
<comment type="similarity">
    <text evidence="6">Belongs to the inorganic carbon transporter (TC 9.A.2) DabA family.</text>
</comment>
<keyword evidence="3 6" id="KW-0479">Metal-binding</keyword>
<reference evidence="7 8" key="1">
    <citation type="submission" date="2018-12" db="EMBL/GenBank/DDBJ databases">
        <authorList>
            <person name="Feng G."/>
            <person name="Zhu H."/>
        </authorList>
    </citation>
    <scope>NUCLEOTIDE SEQUENCE [LARGE SCALE GENOMIC DNA]</scope>
    <source>
        <strain evidence="7 8">KCTC 12533</strain>
    </source>
</reference>
<comment type="caution">
    <text evidence="7">The sequence shown here is derived from an EMBL/GenBank/DDBJ whole genome shotgun (WGS) entry which is preliminary data.</text>
</comment>
<evidence type="ECO:0000256" key="6">
    <source>
        <dbReference type="HAMAP-Rule" id="MF_01871"/>
    </source>
</evidence>
<feature type="binding site" evidence="6">
    <location>
        <position position="272"/>
    </location>
    <ligand>
        <name>Zn(2+)</name>
        <dbReference type="ChEBI" id="CHEBI:29105"/>
    </ligand>
</feature>
<keyword evidence="1 6" id="KW-0813">Transport</keyword>
<comment type="subunit">
    <text evidence="6">Forms a complex with DabB.</text>
</comment>
<accession>A0A428K9U0</accession>
<evidence type="ECO:0000256" key="5">
    <source>
        <dbReference type="ARBA" id="ARBA00023136"/>
    </source>
</evidence>